<dbReference type="PROSITE" id="PS51257">
    <property type="entry name" value="PROKAR_LIPOPROTEIN"/>
    <property type="match status" value="1"/>
</dbReference>
<accession>A0A382BLZ9</accession>
<sequence>MSMKLTIKGTATLIIVICFVIACGSIDKTKQLNSSEYKLLLSADNFEEPLAGFKNYWEIVKTVAKNHGIPVIEKEQPFELKHKEVSFFDTESLALRKAGFLIRQKVKYENGHKKPGLEYGVKYRQTDPTDALAVDLILNNGYTPKSETIELESDVVYFSRNSGSTETTYSVSNSILLDEAPEMRLGAFSDIYPVLGELGIPETTPLIKVAGVSADEWMVVPGKLDFGDGLYGRVDMTVWIVPTTAGEQKIPEFSFDHSFIDGRQYEQTAMGRCKDFMLRLQEYEPGWVVPGTLKAAFLFELEK</sequence>
<reference evidence="1" key="1">
    <citation type="submission" date="2018-05" db="EMBL/GenBank/DDBJ databases">
        <authorList>
            <person name="Lanie J.A."/>
            <person name="Ng W.-L."/>
            <person name="Kazmierczak K.M."/>
            <person name="Andrzejewski T.M."/>
            <person name="Davidsen T.M."/>
            <person name="Wayne K.J."/>
            <person name="Tettelin H."/>
            <person name="Glass J.I."/>
            <person name="Rusch D."/>
            <person name="Podicherti R."/>
            <person name="Tsui H.-C.T."/>
            <person name="Winkler M.E."/>
        </authorList>
    </citation>
    <scope>NUCLEOTIDE SEQUENCE</scope>
</reference>
<dbReference type="AlphaFoldDB" id="A0A382BLZ9"/>
<organism evidence="1">
    <name type="scientific">marine metagenome</name>
    <dbReference type="NCBI Taxonomy" id="408172"/>
    <lineage>
        <taxon>unclassified sequences</taxon>
        <taxon>metagenomes</taxon>
        <taxon>ecological metagenomes</taxon>
    </lineage>
</organism>
<protein>
    <submittedName>
        <fullName evidence="1">Uncharacterized protein</fullName>
    </submittedName>
</protein>
<proteinExistence type="predicted"/>
<evidence type="ECO:0000313" key="1">
    <source>
        <dbReference type="EMBL" id="SVB14322.1"/>
    </source>
</evidence>
<dbReference type="EMBL" id="UINC01030247">
    <property type="protein sequence ID" value="SVB14322.1"/>
    <property type="molecule type" value="Genomic_DNA"/>
</dbReference>
<gene>
    <name evidence="1" type="ORF">METZ01_LOCUS167176</name>
</gene>
<name>A0A382BLZ9_9ZZZZ</name>